<proteinExistence type="predicted"/>
<sequence>MGMRLPTIQNLAFCWWRPSAGRPSASDKPIPPKNEPRPVVSKNGPGGRRGTASIDPDKISLFPSMSWSEHACRQRAKL</sequence>
<reference evidence="2" key="1">
    <citation type="journal article" date="2013" name="Nat. Commun.">
        <title>Whole-genome sequencing of Oryza brachyantha reveals mechanisms underlying Oryza genome evolution.</title>
        <authorList>
            <person name="Chen J."/>
            <person name="Huang Q."/>
            <person name="Gao D."/>
            <person name="Wang J."/>
            <person name="Lang Y."/>
            <person name="Liu T."/>
            <person name="Li B."/>
            <person name="Bai Z."/>
            <person name="Luis Goicoechea J."/>
            <person name="Liang C."/>
            <person name="Chen C."/>
            <person name="Zhang W."/>
            <person name="Sun S."/>
            <person name="Liao Y."/>
            <person name="Zhang X."/>
            <person name="Yang L."/>
            <person name="Song C."/>
            <person name="Wang M."/>
            <person name="Shi J."/>
            <person name="Liu G."/>
            <person name="Liu J."/>
            <person name="Zhou H."/>
            <person name="Zhou W."/>
            <person name="Yu Q."/>
            <person name="An N."/>
            <person name="Chen Y."/>
            <person name="Cai Q."/>
            <person name="Wang B."/>
            <person name="Liu B."/>
            <person name="Min J."/>
            <person name="Huang Y."/>
            <person name="Wu H."/>
            <person name="Li Z."/>
            <person name="Zhang Y."/>
            <person name="Yin Y."/>
            <person name="Song W."/>
            <person name="Jiang J."/>
            <person name="Jackson S.A."/>
            <person name="Wing R.A."/>
            <person name="Wang J."/>
            <person name="Chen M."/>
        </authorList>
    </citation>
    <scope>NUCLEOTIDE SEQUENCE [LARGE SCALE GENOMIC DNA]</scope>
    <source>
        <strain evidence="2">cv. IRGC 101232</strain>
    </source>
</reference>
<keyword evidence="3" id="KW-1185">Reference proteome</keyword>
<evidence type="ECO:0000256" key="1">
    <source>
        <dbReference type="SAM" id="MobiDB-lite"/>
    </source>
</evidence>
<accession>J3KX80</accession>
<name>J3KX80_ORYBR</name>
<organism evidence="2">
    <name type="scientific">Oryza brachyantha</name>
    <name type="common">malo sina</name>
    <dbReference type="NCBI Taxonomy" id="4533"/>
    <lineage>
        <taxon>Eukaryota</taxon>
        <taxon>Viridiplantae</taxon>
        <taxon>Streptophyta</taxon>
        <taxon>Embryophyta</taxon>
        <taxon>Tracheophyta</taxon>
        <taxon>Spermatophyta</taxon>
        <taxon>Magnoliopsida</taxon>
        <taxon>Liliopsida</taxon>
        <taxon>Poales</taxon>
        <taxon>Poaceae</taxon>
        <taxon>BOP clade</taxon>
        <taxon>Oryzoideae</taxon>
        <taxon>Oryzeae</taxon>
        <taxon>Oryzinae</taxon>
        <taxon>Oryza</taxon>
    </lineage>
</organism>
<feature type="region of interest" description="Disordered" evidence="1">
    <location>
        <begin position="18"/>
        <end position="59"/>
    </location>
</feature>
<dbReference type="Proteomes" id="UP000006038">
    <property type="component" value="Chromosome 1"/>
</dbReference>
<dbReference type="Gramene" id="OB01G15860.1">
    <property type="protein sequence ID" value="OB01G15860.1"/>
    <property type="gene ID" value="OB01G15860"/>
</dbReference>
<reference evidence="2" key="2">
    <citation type="submission" date="2013-04" db="UniProtKB">
        <authorList>
            <consortium name="EnsemblPlants"/>
        </authorList>
    </citation>
    <scope>IDENTIFICATION</scope>
</reference>
<evidence type="ECO:0000313" key="3">
    <source>
        <dbReference type="Proteomes" id="UP000006038"/>
    </source>
</evidence>
<dbReference type="HOGENOM" id="CLU_2625872_0_0_1"/>
<protein>
    <submittedName>
        <fullName evidence="2">Uncharacterized protein</fullName>
    </submittedName>
</protein>
<dbReference type="EnsemblPlants" id="OB01G15860.1">
    <property type="protein sequence ID" value="OB01G15860.1"/>
    <property type="gene ID" value="OB01G15860"/>
</dbReference>
<dbReference type="AlphaFoldDB" id="J3KX80"/>
<evidence type="ECO:0000313" key="2">
    <source>
        <dbReference type="EnsemblPlants" id="OB01G15860.1"/>
    </source>
</evidence>